<dbReference type="SUPFAM" id="SSF103088">
    <property type="entry name" value="OmpA-like"/>
    <property type="match status" value="1"/>
</dbReference>
<keyword evidence="2" id="KW-1133">Transmembrane helix</keyword>
<evidence type="ECO:0000313" key="4">
    <source>
        <dbReference type="EMBL" id="MCP9765052.1"/>
    </source>
</evidence>
<organism evidence="4 5">
    <name type="scientific">Lacihabitans soyangensis</name>
    <dbReference type="NCBI Taxonomy" id="869394"/>
    <lineage>
        <taxon>Bacteria</taxon>
        <taxon>Pseudomonadati</taxon>
        <taxon>Bacteroidota</taxon>
        <taxon>Cytophagia</taxon>
        <taxon>Cytophagales</taxon>
        <taxon>Leadbetterellaceae</taxon>
        <taxon>Lacihabitans</taxon>
    </lineage>
</organism>
<dbReference type="InterPro" id="IPR036737">
    <property type="entry name" value="OmpA-like_sf"/>
</dbReference>
<feature type="domain" description="OmpA-like" evidence="3">
    <location>
        <begin position="766"/>
        <end position="883"/>
    </location>
</feature>
<name>A0AAE3KTZ8_9BACT</name>
<dbReference type="Gene3D" id="3.30.1330.60">
    <property type="entry name" value="OmpA-like domain"/>
    <property type="match status" value="1"/>
</dbReference>
<dbReference type="PANTHER" id="PTHR30329">
    <property type="entry name" value="STATOR ELEMENT OF FLAGELLAR MOTOR COMPLEX"/>
    <property type="match status" value="1"/>
</dbReference>
<dbReference type="PROSITE" id="PS51123">
    <property type="entry name" value="OMPA_2"/>
    <property type="match status" value="1"/>
</dbReference>
<proteinExistence type="predicted"/>
<dbReference type="Proteomes" id="UP001204144">
    <property type="component" value="Unassembled WGS sequence"/>
</dbReference>
<dbReference type="PANTHER" id="PTHR30329:SF21">
    <property type="entry name" value="LIPOPROTEIN YIAD-RELATED"/>
    <property type="match status" value="1"/>
</dbReference>
<dbReference type="RefSeq" id="WP_255038739.1">
    <property type="nucleotide sequence ID" value="NZ_RJUF01000180.1"/>
</dbReference>
<keyword evidence="2" id="KW-0812">Transmembrane</keyword>
<keyword evidence="5" id="KW-1185">Reference proteome</keyword>
<evidence type="ECO:0000256" key="1">
    <source>
        <dbReference type="PROSITE-ProRule" id="PRU00473"/>
    </source>
</evidence>
<protein>
    <submittedName>
        <fullName evidence="4">OmpA family protein</fullName>
    </submittedName>
</protein>
<evidence type="ECO:0000313" key="5">
    <source>
        <dbReference type="Proteomes" id="UP001204144"/>
    </source>
</evidence>
<dbReference type="Pfam" id="PF00691">
    <property type="entry name" value="OmpA"/>
    <property type="match status" value="1"/>
</dbReference>
<dbReference type="GO" id="GO:0016020">
    <property type="term" value="C:membrane"/>
    <property type="evidence" value="ECO:0007669"/>
    <property type="project" value="UniProtKB-UniRule"/>
</dbReference>
<feature type="transmembrane region" description="Helical" evidence="2">
    <location>
        <begin position="12"/>
        <end position="32"/>
    </location>
</feature>
<dbReference type="InterPro" id="IPR050330">
    <property type="entry name" value="Bact_OuterMem_StrucFunc"/>
</dbReference>
<dbReference type="InterPro" id="IPR006665">
    <property type="entry name" value="OmpA-like"/>
</dbReference>
<reference evidence="4 5" key="1">
    <citation type="submission" date="2018-11" db="EMBL/GenBank/DDBJ databases">
        <title>Novel bacteria species description.</title>
        <authorList>
            <person name="Han J.-H."/>
        </authorList>
    </citation>
    <scope>NUCLEOTIDE SEQUENCE [LARGE SCALE GENOMIC DNA]</scope>
    <source>
        <strain evidence="4 5">KCTC23259</strain>
    </source>
</reference>
<dbReference type="AlphaFoldDB" id="A0AAE3KTZ8"/>
<dbReference type="EMBL" id="RJUF01000180">
    <property type="protein sequence ID" value="MCP9765052.1"/>
    <property type="molecule type" value="Genomic_DNA"/>
</dbReference>
<comment type="caution">
    <text evidence="4">The sequence shown here is derived from an EMBL/GenBank/DDBJ whole genome shotgun (WGS) entry which is preliminary data.</text>
</comment>
<gene>
    <name evidence="4" type="ORF">EGI31_19130</name>
</gene>
<dbReference type="CDD" id="cd07185">
    <property type="entry name" value="OmpA_C-like"/>
    <property type="match status" value="1"/>
</dbReference>
<accession>A0AAE3KTZ8</accession>
<evidence type="ECO:0000259" key="3">
    <source>
        <dbReference type="PROSITE" id="PS51123"/>
    </source>
</evidence>
<sequence length="883" mass="99366">MIFRSLKNKDNKAILMVRGFVFIVFGLISLFVSNDTFAFENIKLKVVVINSFDGNQLQSNFDIKVTLDPSGQVVKLTSNKKESYYEVSRGQVIKVSVTAVGFYTEQKVVETENLNDGDVIEVQMNPKPSGKLVLTTVDSETKDPVVADVEIVYFSRINKEKINEQNTQVSYFYEMKGKYKITTNADGYLKDYREIDLDISANQKTENLIIELVKNRMKQEVSLFDVSTNGKISSGTAVITHDETGQKIFEGKIENGIIQFDGNRNDNYTLTTKVNGFSDLKSPFLLDGKPKKYGLTPNSTLQIEIFDEESNQRLGVDLEIISPSGKKFKAITTNKESYNFTPTETGTYTIESKATGYINRSGNFSIKSLTAGNTFYTLRLKKGSNEYVINVFDYETKNPINNALVKVFNEQSREIQGKANKNQKTVNLDAEKKHFYEVSAAGYNDYTANVGFDKSIQVFLKKKLADSLITVEIKVIDEQTRLSIKDARLRVFEDNVKALALSFDPSISSFVSNKINPKLSYSYELSAKGYNNLRQTLALNDRKIELVMTAFEISNFYFSAFDAFTKEKIDAEFSIKVGQVPIKQDIEDGKVKVSLSGTNNYNLDVQKDNYKGVSKLLDKREAENDEFKIGLFRESYPILFKLNNKVEAENISGVKATIRNKVDNKSENLIYDESKNGFSGNISPEGNYFIEINMNGFENFTGAFVLKQANPEKLEYGLTLKPIKKVAEKVIPEKPIAKVEESKVKSEVAKQTEVSPIESPKPTLDIKKGVKYPLEGVNFEKSKTVLVKGAEVKLDGVVDYLKQNPKAQIEVAGHTDNEGTDQRLNQRLSEFRAKVVANYLFNKGISPDRITTVGKGSSEPIVPNDTDENKSKNRRIEILILED</sequence>
<keyword evidence="1 2" id="KW-0472">Membrane</keyword>
<evidence type="ECO:0000256" key="2">
    <source>
        <dbReference type="SAM" id="Phobius"/>
    </source>
</evidence>